<dbReference type="PANTHER" id="PTHR36180:SF2">
    <property type="entry name" value="BRO FAMILY PROTEIN"/>
    <property type="match status" value="1"/>
</dbReference>
<evidence type="ECO:0000259" key="2">
    <source>
        <dbReference type="PROSITE" id="PS51750"/>
    </source>
</evidence>
<dbReference type="InterPro" id="IPR003497">
    <property type="entry name" value="BRO_N_domain"/>
</dbReference>
<accession>A0A8S5V6G0</accession>
<reference evidence="3" key="1">
    <citation type="journal article" date="2021" name="Proc. Natl. Acad. Sci. U.S.A.">
        <title>A Catalog of Tens of Thousands of Viruses from Human Metagenomes Reveals Hidden Associations with Chronic Diseases.</title>
        <authorList>
            <person name="Tisza M.J."/>
            <person name="Buck C.B."/>
        </authorList>
    </citation>
    <scope>NUCLEOTIDE SEQUENCE</scope>
    <source>
        <strain evidence="3">CtRci5</strain>
    </source>
</reference>
<protein>
    <submittedName>
        <fullName evidence="3">Repressor domain protein</fullName>
    </submittedName>
</protein>
<proteinExistence type="predicted"/>
<name>A0A8S5V6G0_9CAUD</name>
<sequence>MLFPHLKQVPGLATRISMNITLYAPLTEWREAGYAFPAPETGAGFGDPNQSKAHQRPYDGAFFTPTIPVMAVRAGNSSELPGTFDLGSPTPRASSPGFGESRGDVKPTLSKETAMSDTLSFAFEGAPVRVVSTDPNHPEFVAADVAKALGFKRPNDAITQHCKGAAKYRTLQTEGGQQKIRVIQEPDLYRLIFGSTLESAKRFQDWVFEEVLPTIRKTGGYRAPKTRKAVAGGLTLEQQETIKALHRELVKAVPKEAQGKLAITLWSSIKSKFGVSYKDVPTEHYAEILSLMSRVAVDFEPPALPKPAYIVSMDFDTRQNGEWRIDIRGGRVQRLAVIYASDAGDPFAPGRQP</sequence>
<feature type="region of interest" description="Disordered" evidence="1">
    <location>
        <begin position="80"/>
        <end position="106"/>
    </location>
</feature>
<dbReference type="SMART" id="SM01040">
    <property type="entry name" value="Bro-N"/>
    <property type="match status" value="1"/>
</dbReference>
<evidence type="ECO:0000313" key="3">
    <source>
        <dbReference type="EMBL" id="DAG02286.1"/>
    </source>
</evidence>
<dbReference type="PROSITE" id="PS51750">
    <property type="entry name" value="BRO_N"/>
    <property type="match status" value="1"/>
</dbReference>
<dbReference type="PANTHER" id="PTHR36180">
    <property type="entry name" value="DNA-BINDING PROTEIN-RELATED-RELATED"/>
    <property type="match status" value="1"/>
</dbReference>
<feature type="domain" description="Bro-N" evidence="2">
    <location>
        <begin position="112"/>
        <end position="219"/>
    </location>
</feature>
<evidence type="ECO:0000256" key="1">
    <source>
        <dbReference type="SAM" id="MobiDB-lite"/>
    </source>
</evidence>
<dbReference type="Pfam" id="PF02498">
    <property type="entry name" value="Bro-N"/>
    <property type="match status" value="1"/>
</dbReference>
<organism evidence="3">
    <name type="scientific">Myoviridae sp. ctRci5</name>
    <dbReference type="NCBI Taxonomy" id="2825105"/>
    <lineage>
        <taxon>Viruses</taxon>
        <taxon>Duplodnaviria</taxon>
        <taxon>Heunggongvirae</taxon>
        <taxon>Uroviricota</taxon>
        <taxon>Caudoviricetes</taxon>
    </lineage>
</organism>
<dbReference type="EMBL" id="BK016208">
    <property type="protein sequence ID" value="DAG02286.1"/>
    <property type="molecule type" value="Genomic_DNA"/>
</dbReference>